<evidence type="ECO:0000313" key="3">
    <source>
        <dbReference type="Proteomes" id="UP000219338"/>
    </source>
</evidence>
<name>A0A284S236_ARMOS</name>
<evidence type="ECO:0000313" key="2">
    <source>
        <dbReference type="EMBL" id="SJL15065.1"/>
    </source>
</evidence>
<feature type="region of interest" description="Disordered" evidence="1">
    <location>
        <begin position="105"/>
        <end position="197"/>
    </location>
</feature>
<dbReference type="AlphaFoldDB" id="A0A284S236"/>
<sequence length="197" mass="21606">MDSTTSPMNSSLSIQECWACPFIPTYHAILREGKKFHDAYLHGLFVAYYDRFSCSLGEPANPEDIESIRAWKKRALENLAHLMLRVYKQMDLTEVQPIVDGDTVTEAAEPTSSSLKSVHPPKPEMPSVDGSGDTAISGAGEPNQSTSGSVKKFAGPPKLTSIRKSESKASKHRLDPNSREGPLTKRRCQNTSSELAV</sequence>
<protein>
    <submittedName>
        <fullName evidence="2">Uncharacterized protein</fullName>
    </submittedName>
</protein>
<proteinExistence type="predicted"/>
<gene>
    <name evidence="2" type="ORF">ARMOST_18547</name>
</gene>
<organism evidence="2 3">
    <name type="scientific">Armillaria ostoyae</name>
    <name type="common">Armillaria root rot fungus</name>
    <dbReference type="NCBI Taxonomy" id="47428"/>
    <lineage>
        <taxon>Eukaryota</taxon>
        <taxon>Fungi</taxon>
        <taxon>Dikarya</taxon>
        <taxon>Basidiomycota</taxon>
        <taxon>Agaricomycotina</taxon>
        <taxon>Agaricomycetes</taxon>
        <taxon>Agaricomycetidae</taxon>
        <taxon>Agaricales</taxon>
        <taxon>Marasmiineae</taxon>
        <taxon>Physalacriaceae</taxon>
        <taxon>Armillaria</taxon>
    </lineage>
</organism>
<feature type="compositionally biased region" description="Basic and acidic residues" evidence="1">
    <location>
        <begin position="163"/>
        <end position="178"/>
    </location>
</feature>
<reference evidence="3" key="1">
    <citation type="journal article" date="2017" name="Nat. Ecol. Evol.">
        <title>Genome expansion and lineage-specific genetic innovations in the forest pathogenic fungi Armillaria.</title>
        <authorList>
            <person name="Sipos G."/>
            <person name="Prasanna A.N."/>
            <person name="Walter M.C."/>
            <person name="O'Connor E."/>
            <person name="Balint B."/>
            <person name="Krizsan K."/>
            <person name="Kiss B."/>
            <person name="Hess J."/>
            <person name="Varga T."/>
            <person name="Slot J."/>
            <person name="Riley R."/>
            <person name="Boka B."/>
            <person name="Rigling D."/>
            <person name="Barry K."/>
            <person name="Lee J."/>
            <person name="Mihaltcheva S."/>
            <person name="LaButti K."/>
            <person name="Lipzen A."/>
            <person name="Waldron R."/>
            <person name="Moloney N.M."/>
            <person name="Sperisen C."/>
            <person name="Kredics L."/>
            <person name="Vagvoelgyi C."/>
            <person name="Patrignani A."/>
            <person name="Fitzpatrick D."/>
            <person name="Nagy I."/>
            <person name="Doyle S."/>
            <person name="Anderson J.B."/>
            <person name="Grigoriev I.V."/>
            <person name="Gueldener U."/>
            <person name="Muensterkoetter M."/>
            <person name="Nagy L.G."/>
        </authorList>
    </citation>
    <scope>NUCLEOTIDE SEQUENCE [LARGE SCALE GENOMIC DNA]</scope>
    <source>
        <strain evidence="3">C18/9</strain>
    </source>
</reference>
<dbReference type="EMBL" id="FUEG01000026">
    <property type="protein sequence ID" value="SJL15065.1"/>
    <property type="molecule type" value="Genomic_DNA"/>
</dbReference>
<keyword evidence="3" id="KW-1185">Reference proteome</keyword>
<dbReference type="Proteomes" id="UP000219338">
    <property type="component" value="Unassembled WGS sequence"/>
</dbReference>
<accession>A0A284S236</accession>
<dbReference type="OrthoDB" id="10401562at2759"/>
<evidence type="ECO:0000256" key="1">
    <source>
        <dbReference type="SAM" id="MobiDB-lite"/>
    </source>
</evidence>